<feature type="region of interest" description="Disordered" evidence="1">
    <location>
        <begin position="75"/>
        <end position="97"/>
    </location>
</feature>
<evidence type="ECO:0000256" key="1">
    <source>
        <dbReference type="SAM" id="MobiDB-lite"/>
    </source>
</evidence>
<reference evidence="2 3" key="1">
    <citation type="submission" date="2020-08" db="EMBL/GenBank/DDBJ databases">
        <title>Genomic Encyclopedia of Type Strains, Phase IV (KMG-IV): sequencing the most valuable type-strain genomes for metagenomic binning, comparative biology and taxonomic classification.</title>
        <authorList>
            <person name="Goeker M."/>
        </authorList>
    </citation>
    <scope>NUCLEOTIDE SEQUENCE [LARGE SCALE GENOMIC DNA]</scope>
    <source>
        <strain evidence="2 3">DSM 44197</strain>
    </source>
</reference>
<name>A0A7W3LUD3_ACTNM</name>
<dbReference type="EMBL" id="JACJIA010000009">
    <property type="protein sequence ID" value="MBA8954483.1"/>
    <property type="molecule type" value="Genomic_DNA"/>
</dbReference>
<accession>A0A7W3LUD3</accession>
<comment type="caution">
    <text evidence="2">The sequence shown here is derived from an EMBL/GenBank/DDBJ whole genome shotgun (WGS) entry which is preliminary data.</text>
</comment>
<keyword evidence="3" id="KW-1185">Reference proteome</keyword>
<evidence type="ECO:0000313" key="2">
    <source>
        <dbReference type="EMBL" id="MBA8954483.1"/>
    </source>
</evidence>
<proteinExistence type="predicted"/>
<dbReference type="AlphaFoldDB" id="A0A7W3LUD3"/>
<sequence length="97" mass="11208">MTRVGDGHADDERCRAIARWLDQAHPAWTVWWVPATRRYWALPARGMTVPLLERARPEDLENAIREAEVWHGIETRDGAPAPYRENTARPQPRKGAR</sequence>
<organism evidence="2 3">
    <name type="scientific">Actinomadura namibiensis</name>
    <dbReference type="NCBI Taxonomy" id="182080"/>
    <lineage>
        <taxon>Bacteria</taxon>
        <taxon>Bacillati</taxon>
        <taxon>Actinomycetota</taxon>
        <taxon>Actinomycetes</taxon>
        <taxon>Streptosporangiales</taxon>
        <taxon>Thermomonosporaceae</taxon>
        <taxon>Actinomadura</taxon>
    </lineage>
</organism>
<evidence type="ECO:0000313" key="3">
    <source>
        <dbReference type="Proteomes" id="UP000572680"/>
    </source>
</evidence>
<dbReference type="RefSeq" id="WP_182846552.1">
    <property type="nucleotide sequence ID" value="NZ_BAAALP010000021.1"/>
</dbReference>
<dbReference type="Proteomes" id="UP000572680">
    <property type="component" value="Unassembled WGS sequence"/>
</dbReference>
<gene>
    <name evidence="2" type="ORF">HNR61_006140</name>
</gene>
<protein>
    <submittedName>
        <fullName evidence="2">Uncharacterized protein</fullName>
    </submittedName>
</protein>